<dbReference type="InterPro" id="IPR044295">
    <property type="entry name" value="BIM1/2/3"/>
</dbReference>
<dbReference type="RefSeq" id="XP_022994245.1">
    <property type="nucleotide sequence ID" value="XM_023138477.1"/>
</dbReference>
<evidence type="ECO:0000256" key="3">
    <source>
        <dbReference type="ARBA" id="ARBA00023163"/>
    </source>
</evidence>
<accession>A0A6J1K0P1</accession>
<feature type="compositionally biased region" description="Low complexity" evidence="5">
    <location>
        <begin position="190"/>
        <end position="201"/>
    </location>
</feature>
<name>A0A6J1K0P1_CUCMA</name>
<dbReference type="GO" id="GO:0003700">
    <property type="term" value="F:DNA-binding transcription factor activity"/>
    <property type="evidence" value="ECO:0007669"/>
    <property type="project" value="InterPro"/>
</dbReference>
<dbReference type="GO" id="GO:0006351">
    <property type="term" value="P:DNA-templated transcription"/>
    <property type="evidence" value="ECO:0007669"/>
    <property type="project" value="InterPro"/>
</dbReference>
<feature type="region of interest" description="Disordered" evidence="5">
    <location>
        <begin position="154"/>
        <end position="214"/>
    </location>
</feature>
<evidence type="ECO:0000313" key="10">
    <source>
        <dbReference type="RefSeq" id="XP_022994246.1"/>
    </source>
</evidence>
<proteinExistence type="predicted"/>
<evidence type="ECO:0000256" key="1">
    <source>
        <dbReference type="ARBA" id="ARBA00004123"/>
    </source>
</evidence>
<dbReference type="RefSeq" id="XP_022994244.1">
    <property type="nucleotide sequence ID" value="XM_023138476.1"/>
</dbReference>
<feature type="compositionally biased region" description="Polar residues" evidence="5">
    <location>
        <begin position="180"/>
        <end position="189"/>
    </location>
</feature>
<protein>
    <submittedName>
        <fullName evidence="8 9">Transcription factor BIM1-like isoform X1</fullName>
    </submittedName>
</protein>
<dbReference type="PANTHER" id="PTHR46412:SF3">
    <property type="entry name" value="TRANSCRIPTION FACTOR BIM1"/>
    <property type="match status" value="1"/>
</dbReference>
<evidence type="ECO:0000313" key="9">
    <source>
        <dbReference type="RefSeq" id="XP_022994245.1"/>
    </source>
</evidence>
<dbReference type="AlphaFoldDB" id="A0A6J1K0P1"/>
<feature type="compositionally biased region" description="Basic and acidic residues" evidence="5">
    <location>
        <begin position="159"/>
        <end position="169"/>
    </location>
</feature>
<feature type="compositionally biased region" description="Polar residues" evidence="5">
    <location>
        <begin position="412"/>
        <end position="423"/>
    </location>
</feature>
<dbReference type="Proteomes" id="UP000504608">
    <property type="component" value="Unplaced"/>
</dbReference>
<dbReference type="GO" id="GO:0046983">
    <property type="term" value="F:protein dimerization activity"/>
    <property type="evidence" value="ECO:0007669"/>
    <property type="project" value="InterPro"/>
</dbReference>
<evidence type="ECO:0000313" key="8">
    <source>
        <dbReference type="RefSeq" id="XP_022994244.1"/>
    </source>
</evidence>
<feature type="compositionally biased region" description="Polar residues" evidence="5">
    <location>
        <begin position="202"/>
        <end position="214"/>
    </location>
</feature>
<keyword evidence="4" id="KW-0539">Nucleus</keyword>
<organism evidence="7 9">
    <name type="scientific">Cucurbita maxima</name>
    <name type="common">Pumpkin</name>
    <name type="synonym">Winter squash</name>
    <dbReference type="NCBI Taxonomy" id="3661"/>
    <lineage>
        <taxon>Eukaryota</taxon>
        <taxon>Viridiplantae</taxon>
        <taxon>Streptophyta</taxon>
        <taxon>Embryophyta</taxon>
        <taxon>Tracheophyta</taxon>
        <taxon>Spermatophyta</taxon>
        <taxon>Magnoliopsida</taxon>
        <taxon>eudicotyledons</taxon>
        <taxon>Gunneridae</taxon>
        <taxon>Pentapetalae</taxon>
        <taxon>rosids</taxon>
        <taxon>fabids</taxon>
        <taxon>Cucurbitales</taxon>
        <taxon>Cucurbitaceae</taxon>
        <taxon>Cucurbiteae</taxon>
        <taxon>Cucurbita</taxon>
    </lineage>
</organism>
<evidence type="ECO:0000259" key="6">
    <source>
        <dbReference type="PROSITE" id="PS50888"/>
    </source>
</evidence>
<dbReference type="PROSITE" id="PS50888">
    <property type="entry name" value="BHLH"/>
    <property type="match status" value="1"/>
</dbReference>
<evidence type="ECO:0000256" key="5">
    <source>
        <dbReference type="SAM" id="MobiDB-lite"/>
    </source>
</evidence>
<dbReference type="GO" id="GO:0005634">
    <property type="term" value="C:nucleus"/>
    <property type="evidence" value="ECO:0007669"/>
    <property type="project" value="UniProtKB-SubCell"/>
</dbReference>
<gene>
    <name evidence="8 9 10" type="primary">LOC111490041</name>
</gene>
<feature type="domain" description="BHLH" evidence="6">
    <location>
        <begin position="270"/>
        <end position="320"/>
    </location>
</feature>
<dbReference type="Pfam" id="PF00010">
    <property type="entry name" value="HLH"/>
    <property type="match status" value="1"/>
</dbReference>
<sequence length="563" mass="62162">MELPQPPRLRTEGRKPTHEFVSLNGHSTVHQQDHPSQSFQGGYLKTHDFLRPLERVGKSCAKEEKTISVSTAERAEPPLATAGHNSSVECVLPGGIGTYNISHISYFNQRGVPKPEGSVFSAAQASSTDKSDDNSRCSSLSGSGFTLWEESAVKKGKTRKENLGEKAGLRAEPPAKIVQWTVSTERPTQSSSSNHRNSFNSLASSQPPSGQQNRSFGEMLKSVVKVSSEEEELDDGKAFVIKKESSPSTAYKGELRMNIGGKCSDQKANTPRSKHSVTEQRRRSKINDRFQKLREIIPRSDQKRDKASFLLGVIEYIQFLQEKVREYESSPPQGWYREPAKLIPGRNNCNPAQCYIDQSQVAKRGPVFLFSGSNEKSMSHSPAFPRCSHNPVESEVSTSTAFREADHHPGTANKTTSYQMLQPRNYTPVIREGERTDLQSQMGYNADNKPCEMRSCNTDIAAGGNNLKEPEQSIEGGRINISSAYSQGLLKILTQALQRSGVDMSQASIGVQIELGKRINYRETVTRPAIVDDSSRPSERGILGTRGAAAEDLEQAISKKQKT</sequence>
<feature type="region of interest" description="Disordered" evidence="5">
    <location>
        <begin position="115"/>
        <end position="140"/>
    </location>
</feature>
<evidence type="ECO:0000313" key="7">
    <source>
        <dbReference type="Proteomes" id="UP000504608"/>
    </source>
</evidence>
<dbReference type="SMART" id="SM00353">
    <property type="entry name" value="HLH"/>
    <property type="match status" value="1"/>
</dbReference>
<dbReference type="CDD" id="cd11453">
    <property type="entry name" value="bHLH_AtBIM_like"/>
    <property type="match status" value="1"/>
</dbReference>
<evidence type="ECO:0000256" key="4">
    <source>
        <dbReference type="ARBA" id="ARBA00023242"/>
    </source>
</evidence>
<dbReference type="OrthoDB" id="690068at2759"/>
<keyword evidence="2" id="KW-0805">Transcription regulation</keyword>
<dbReference type="KEGG" id="cmax:111490041"/>
<dbReference type="InterPro" id="IPR011598">
    <property type="entry name" value="bHLH_dom"/>
</dbReference>
<dbReference type="Gene3D" id="4.10.280.10">
    <property type="entry name" value="Helix-loop-helix DNA-binding domain"/>
    <property type="match status" value="1"/>
</dbReference>
<feature type="region of interest" description="Disordered" evidence="5">
    <location>
        <begin position="260"/>
        <end position="285"/>
    </location>
</feature>
<evidence type="ECO:0000256" key="2">
    <source>
        <dbReference type="ARBA" id="ARBA00023015"/>
    </source>
</evidence>
<comment type="subcellular location">
    <subcellularLocation>
        <location evidence="1">Nucleus</location>
    </subcellularLocation>
</comment>
<keyword evidence="3" id="KW-0804">Transcription</keyword>
<dbReference type="GeneID" id="111490041"/>
<dbReference type="InterPro" id="IPR036638">
    <property type="entry name" value="HLH_DNA-bd_sf"/>
</dbReference>
<dbReference type="PANTHER" id="PTHR46412">
    <property type="entry name" value="BES1-INTERACTING MYC-LIKE PROTEIN"/>
    <property type="match status" value="1"/>
</dbReference>
<feature type="region of interest" description="Disordered" evidence="5">
    <location>
        <begin position="530"/>
        <end position="563"/>
    </location>
</feature>
<feature type="region of interest" description="Disordered" evidence="5">
    <location>
        <begin position="398"/>
        <end position="423"/>
    </location>
</feature>
<keyword evidence="7" id="KW-1185">Reference proteome</keyword>
<reference evidence="8 9" key="1">
    <citation type="submission" date="2025-04" db="UniProtKB">
        <authorList>
            <consortium name="RefSeq"/>
        </authorList>
    </citation>
    <scope>IDENTIFICATION</scope>
    <source>
        <tissue evidence="8 9">Young leaves</tissue>
    </source>
</reference>
<dbReference type="RefSeq" id="XP_022994246.1">
    <property type="nucleotide sequence ID" value="XM_023138478.1"/>
</dbReference>
<feature type="compositionally biased region" description="Basic and acidic residues" evidence="5">
    <location>
        <begin position="276"/>
        <end position="285"/>
    </location>
</feature>
<dbReference type="SUPFAM" id="SSF47459">
    <property type="entry name" value="HLH, helix-loop-helix DNA-binding domain"/>
    <property type="match status" value="1"/>
</dbReference>